<dbReference type="EMBL" id="BGPR01001916">
    <property type="protein sequence ID" value="GBM64212.1"/>
    <property type="molecule type" value="Genomic_DNA"/>
</dbReference>
<dbReference type="AlphaFoldDB" id="A0A4Y2HFX4"/>
<comment type="caution">
    <text evidence="1">The sequence shown here is derived from an EMBL/GenBank/DDBJ whole genome shotgun (WGS) entry which is preliminary data.</text>
</comment>
<gene>
    <name evidence="1" type="ORF">AVEN_98714_1</name>
</gene>
<protein>
    <submittedName>
        <fullName evidence="1">Uncharacterized protein</fullName>
    </submittedName>
</protein>
<evidence type="ECO:0000313" key="1">
    <source>
        <dbReference type="EMBL" id="GBM64212.1"/>
    </source>
</evidence>
<name>A0A4Y2HFX4_ARAVE</name>
<keyword evidence="2" id="KW-1185">Reference proteome</keyword>
<proteinExistence type="predicted"/>
<sequence>MNLVRRPTVVWNNKTNTMIKSKPCYKTREVSEIMNIRQPSIHDLVKNLGHVNSIFGILIDLKRLLKVNGDKALMNHRWFTKTCAGDFDINECLRPRGTPKLVT</sequence>
<reference evidence="1 2" key="1">
    <citation type="journal article" date="2019" name="Sci. Rep.">
        <title>Orb-weaving spider Araneus ventricosus genome elucidates the spidroin gene catalogue.</title>
        <authorList>
            <person name="Kono N."/>
            <person name="Nakamura H."/>
            <person name="Ohtoshi R."/>
            <person name="Moran D.A.P."/>
            <person name="Shinohara A."/>
            <person name="Yoshida Y."/>
            <person name="Fujiwara M."/>
            <person name="Mori M."/>
            <person name="Tomita M."/>
            <person name="Arakawa K."/>
        </authorList>
    </citation>
    <scope>NUCLEOTIDE SEQUENCE [LARGE SCALE GENOMIC DNA]</scope>
</reference>
<dbReference type="Proteomes" id="UP000499080">
    <property type="component" value="Unassembled WGS sequence"/>
</dbReference>
<organism evidence="1 2">
    <name type="scientific">Araneus ventricosus</name>
    <name type="common">Orbweaver spider</name>
    <name type="synonym">Epeira ventricosa</name>
    <dbReference type="NCBI Taxonomy" id="182803"/>
    <lineage>
        <taxon>Eukaryota</taxon>
        <taxon>Metazoa</taxon>
        <taxon>Ecdysozoa</taxon>
        <taxon>Arthropoda</taxon>
        <taxon>Chelicerata</taxon>
        <taxon>Arachnida</taxon>
        <taxon>Araneae</taxon>
        <taxon>Araneomorphae</taxon>
        <taxon>Entelegynae</taxon>
        <taxon>Araneoidea</taxon>
        <taxon>Araneidae</taxon>
        <taxon>Araneus</taxon>
    </lineage>
</organism>
<evidence type="ECO:0000313" key="2">
    <source>
        <dbReference type="Proteomes" id="UP000499080"/>
    </source>
</evidence>
<accession>A0A4Y2HFX4</accession>